<keyword evidence="2 5" id="KW-0812">Transmembrane</keyword>
<dbReference type="EMBL" id="JAOPGA020000995">
    <property type="protein sequence ID" value="KAL0483805.1"/>
    <property type="molecule type" value="Genomic_DNA"/>
</dbReference>
<sequence>MVKTFSSITLASDITFVVVNSISIIASIVLFYLFGRKNREEPQIQDENKGYSSNDEACQPSPQQIDMKARIAFVRRTMLGMCVSDVLQSITNILQIAWEWMYDKYNFSDYRLYYIGKRVVLYLQTATTMSSAVWCLCIAIALMVTVKNKSPHIKMYEVLFHIFAWGIGLVFFLLWISLVVVEYVFDLERYRDVIIALQGSYNFLNGSFIVLTALVHAIILVFVWRRVSITINKVRLGLNNKKALSLDLRVILRFGSYLIPYVICDSFQVAYYFVWSDFYFRTQDERNAPFTLAYFLNGFYGMHGLLNIVIYVVGLDRARPYFNKLNCFCRRREESYAYLDD</sequence>
<feature type="transmembrane region" description="Helical" evidence="5">
    <location>
        <begin position="158"/>
        <end position="181"/>
    </location>
</feature>
<dbReference type="GO" id="GO:0007189">
    <property type="term" value="P:adenylate cyclase-activating G protein-coupled receptor signaling pathway"/>
    <property type="evidence" value="ECO:0007669"/>
    <property type="project" value="TreeGrafter"/>
</dbReference>
<keyword evidence="7" id="KW-1185">Reference proteome</keyword>
<gene>
    <name evidence="6" type="ORF">AKO1_014051</name>
</gene>
<keyword evidence="4 5" id="KW-0472">Membrane</keyword>
<keyword evidence="3 5" id="KW-1133">Transmembrane helix</keyword>
<organism evidence="6 7">
    <name type="scientific">Acrasis kona</name>
    <dbReference type="NCBI Taxonomy" id="1008807"/>
    <lineage>
        <taxon>Eukaryota</taxon>
        <taxon>Discoba</taxon>
        <taxon>Heterolobosea</taxon>
        <taxon>Tetramitia</taxon>
        <taxon>Eutetramitia</taxon>
        <taxon>Acrasidae</taxon>
        <taxon>Acrasis</taxon>
    </lineage>
</organism>
<reference evidence="6 7" key="1">
    <citation type="submission" date="2024-03" db="EMBL/GenBank/DDBJ databases">
        <title>The Acrasis kona genome and developmental transcriptomes reveal deep origins of eukaryotic multicellular pathways.</title>
        <authorList>
            <person name="Sheikh S."/>
            <person name="Fu C.-J."/>
            <person name="Brown M.W."/>
            <person name="Baldauf S.L."/>
        </authorList>
    </citation>
    <scope>NUCLEOTIDE SEQUENCE [LARGE SCALE GENOMIC DNA]</scope>
    <source>
        <strain evidence="6 7">ATCC MYA-3509</strain>
    </source>
</reference>
<feature type="transmembrane region" description="Helical" evidence="5">
    <location>
        <begin position="201"/>
        <end position="224"/>
    </location>
</feature>
<evidence type="ECO:0000256" key="2">
    <source>
        <dbReference type="ARBA" id="ARBA00022692"/>
    </source>
</evidence>
<comment type="caution">
    <text evidence="6">The sequence shown here is derived from an EMBL/GenBank/DDBJ whole genome shotgun (WGS) entry which is preliminary data.</text>
</comment>
<dbReference type="GO" id="GO:0005886">
    <property type="term" value="C:plasma membrane"/>
    <property type="evidence" value="ECO:0007669"/>
    <property type="project" value="TreeGrafter"/>
</dbReference>
<accession>A0AAW2Z359</accession>
<keyword evidence="6" id="KW-0675">Receptor</keyword>
<evidence type="ECO:0000256" key="4">
    <source>
        <dbReference type="ARBA" id="ARBA00023136"/>
    </source>
</evidence>
<evidence type="ECO:0000256" key="1">
    <source>
        <dbReference type="ARBA" id="ARBA00004141"/>
    </source>
</evidence>
<feature type="transmembrane region" description="Helical" evidence="5">
    <location>
        <begin position="14"/>
        <end position="34"/>
    </location>
</feature>
<protein>
    <submittedName>
        <fullName evidence="6">cAMP receptor</fullName>
    </submittedName>
</protein>
<feature type="transmembrane region" description="Helical" evidence="5">
    <location>
        <begin position="77"/>
        <end position="101"/>
    </location>
</feature>
<evidence type="ECO:0000313" key="6">
    <source>
        <dbReference type="EMBL" id="KAL0483805.1"/>
    </source>
</evidence>
<feature type="transmembrane region" description="Helical" evidence="5">
    <location>
        <begin position="250"/>
        <end position="274"/>
    </location>
</feature>
<dbReference type="SUPFAM" id="SSF81321">
    <property type="entry name" value="Family A G protein-coupled receptor-like"/>
    <property type="match status" value="1"/>
</dbReference>
<dbReference type="Proteomes" id="UP001431209">
    <property type="component" value="Unassembled WGS sequence"/>
</dbReference>
<name>A0AAW2Z359_9EUKA</name>
<dbReference type="PANTHER" id="PTHR23112">
    <property type="entry name" value="G PROTEIN-COUPLED RECEPTOR 157-RELATED"/>
    <property type="match status" value="1"/>
</dbReference>
<evidence type="ECO:0000256" key="5">
    <source>
        <dbReference type="SAM" id="Phobius"/>
    </source>
</evidence>
<feature type="transmembrane region" description="Helical" evidence="5">
    <location>
        <begin position="294"/>
        <end position="314"/>
    </location>
</feature>
<dbReference type="PANTHER" id="PTHR23112:SF0">
    <property type="entry name" value="TRANSMEMBRANE PROTEIN 116"/>
    <property type="match status" value="1"/>
</dbReference>
<feature type="transmembrane region" description="Helical" evidence="5">
    <location>
        <begin position="121"/>
        <end position="146"/>
    </location>
</feature>
<dbReference type="AlphaFoldDB" id="A0AAW2Z359"/>
<comment type="subcellular location">
    <subcellularLocation>
        <location evidence="1">Membrane</location>
        <topology evidence="1">Multi-pass membrane protein</topology>
    </subcellularLocation>
</comment>
<proteinExistence type="predicted"/>
<evidence type="ECO:0000313" key="7">
    <source>
        <dbReference type="Proteomes" id="UP001431209"/>
    </source>
</evidence>
<evidence type="ECO:0000256" key="3">
    <source>
        <dbReference type="ARBA" id="ARBA00022989"/>
    </source>
</evidence>
<dbReference type="GO" id="GO:0004930">
    <property type="term" value="F:G protein-coupled receptor activity"/>
    <property type="evidence" value="ECO:0007669"/>
    <property type="project" value="TreeGrafter"/>
</dbReference>